<organism evidence="6 7">
    <name type="scientific">Planomonospora alba</name>
    <dbReference type="NCBI Taxonomy" id="161354"/>
    <lineage>
        <taxon>Bacteria</taxon>
        <taxon>Bacillati</taxon>
        <taxon>Actinomycetota</taxon>
        <taxon>Actinomycetes</taxon>
        <taxon>Streptosporangiales</taxon>
        <taxon>Streptosporangiaceae</taxon>
        <taxon>Planomonospora</taxon>
    </lineage>
</organism>
<keyword evidence="3" id="KW-0804">Transcription</keyword>
<dbReference type="Gene3D" id="1.10.10.10">
    <property type="entry name" value="Winged helix-like DNA-binding domain superfamily/Winged helix DNA-binding domain"/>
    <property type="match status" value="1"/>
</dbReference>
<feature type="domain" description="HTH gntR-type" evidence="5">
    <location>
        <begin position="5"/>
        <end position="73"/>
    </location>
</feature>
<evidence type="ECO:0000313" key="6">
    <source>
        <dbReference type="EMBL" id="GAA3124650.1"/>
    </source>
</evidence>
<dbReference type="InterPro" id="IPR011663">
    <property type="entry name" value="UTRA"/>
</dbReference>
<comment type="caution">
    <text evidence="6">The sequence shown here is derived from an EMBL/GenBank/DDBJ whole genome shotgun (WGS) entry which is preliminary data.</text>
</comment>
<evidence type="ECO:0000256" key="3">
    <source>
        <dbReference type="ARBA" id="ARBA00023163"/>
    </source>
</evidence>
<name>A0ABP6MTN2_9ACTN</name>
<proteinExistence type="predicted"/>
<evidence type="ECO:0000313" key="7">
    <source>
        <dbReference type="Proteomes" id="UP001500320"/>
    </source>
</evidence>
<evidence type="ECO:0000259" key="5">
    <source>
        <dbReference type="PROSITE" id="PS50949"/>
    </source>
</evidence>
<dbReference type="PANTHER" id="PTHR44846:SF17">
    <property type="entry name" value="GNTR-FAMILY TRANSCRIPTIONAL REGULATOR"/>
    <property type="match status" value="1"/>
</dbReference>
<dbReference type="SUPFAM" id="SSF64288">
    <property type="entry name" value="Chorismate lyase-like"/>
    <property type="match status" value="1"/>
</dbReference>
<accession>A0ABP6MTN2</accession>
<dbReference type="CDD" id="cd07377">
    <property type="entry name" value="WHTH_GntR"/>
    <property type="match status" value="1"/>
</dbReference>
<dbReference type="SUPFAM" id="SSF46785">
    <property type="entry name" value="Winged helix' DNA-binding domain"/>
    <property type="match status" value="1"/>
</dbReference>
<evidence type="ECO:0000256" key="2">
    <source>
        <dbReference type="ARBA" id="ARBA00023125"/>
    </source>
</evidence>
<dbReference type="SMART" id="SM00866">
    <property type="entry name" value="UTRA"/>
    <property type="match status" value="1"/>
</dbReference>
<sequence length="269" mass="29199">MASSDPVYLRVVADIRRQIVDGSLPPGAPIPSRAQLTRKYGIGETAARHALRVLAAEGLIVGRVGSGHYVRARPALVPLHRWRFPGRSFPFAADLHSQGAHVTWHRRTETVPASPDIAHRLHLGESAPLTRTRYVFRGDGRPVQLATSYEPARSGASAAEETARDAAPGEPLREGPARETAFREAARGAAPRGLIPRLSASGVKVTEVVEQVYTRVPEPAEIDALALPAGVHVLHVERTHWAGDRPVETSDIVIPGDRFRLVYSHSLLP</sequence>
<feature type="region of interest" description="Disordered" evidence="4">
    <location>
        <begin position="147"/>
        <end position="179"/>
    </location>
</feature>
<evidence type="ECO:0000256" key="1">
    <source>
        <dbReference type="ARBA" id="ARBA00023015"/>
    </source>
</evidence>
<dbReference type="PROSITE" id="PS50949">
    <property type="entry name" value="HTH_GNTR"/>
    <property type="match status" value="1"/>
</dbReference>
<dbReference type="PANTHER" id="PTHR44846">
    <property type="entry name" value="MANNOSYL-D-GLYCERATE TRANSPORT/METABOLISM SYSTEM REPRESSOR MNGR-RELATED"/>
    <property type="match status" value="1"/>
</dbReference>
<dbReference type="Proteomes" id="UP001500320">
    <property type="component" value="Unassembled WGS sequence"/>
</dbReference>
<dbReference type="InterPro" id="IPR036388">
    <property type="entry name" value="WH-like_DNA-bd_sf"/>
</dbReference>
<dbReference type="Pfam" id="PF00392">
    <property type="entry name" value="GntR"/>
    <property type="match status" value="1"/>
</dbReference>
<dbReference type="InterPro" id="IPR050679">
    <property type="entry name" value="Bact_HTH_transcr_reg"/>
</dbReference>
<dbReference type="InterPro" id="IPR000524">
    <property type="entry name" value="Tscrpt_reg_HTH_GntR"/>
</dbReference>
<dbReference type="Pfam" id="PF07702">
    <property type="entry name" value="UTRA"/>
    <property type="match status" value="2"/>
</dbReference>
<evidence type="ECO:0000256" key="4">
    <source>
        <dbReference type="SAM" id="MobiDB-lite"/>
    </source>
</evidence>
<reference evidence="7" key="1">
    <citation type="journal article" date="2019" name="Int. J. Syst. Evol. Microbiol.">
        <title>The Global Catalogue of Microorganisms (GCM) 10K type strain sequencing project: providing services to taxonomists for standard genome sequencing and annotation.</title>
        <authorList>
            <consortium name="The Broad Institute Genomics Platform"/>
            <consortium name="The Broad Institute Genome Sequencing Center for Infectious Disease"/>
            <person name="Wu L."/>
            <person name="Ma J."/>
        </authorList>
    </citation>
    <scope>NUCLEOTIDE SEQUENCE [LARGE SCALE GENOMIC DNA]</scope>
    <source>
        <strain evidence="7">JCM 9373</strain>
    </source>
</reference>
<protein>
    <submittedName>
        <fullName evidence="6">GntR family transcriptional regulator</fullName>
    </submittedName>
</protein>
<dbReference type="Gene3D" id="3.40.1410.10">
    <property type="entry name" value="Chorismate lyase-like"/>
    <property type="match status" value="1"/>
</dbReference>
<dbReference type="RefSeq" id="WP_344857105.1">
    <property type="nucleotide sequence ID" value="NZ_BAAAUT010000009.1"/>
</dbReference>
<keyword evidence="7" id="KW-1185">Reference proteome</keyword>
<dbReference type="EMBL" id="BAAAUT010000009">
    <property type="protein sequence ID" value="GAA3124650.1"/>
    <property type="molecule type" value="Genomic_DNA"/>
</dbReference>
<keyword evidence="2" id="KW-0238">DNA-binding</keyword>
<dbReference type="InterPro" id="IPR028978">
    <property type="entry name" value="Chorismate_lyase_/UTRA_dom_sf"/>
</dbReference>
<dbReference type="SMART" id="SM00345">
    <property type="entry name" value="HTH_GNTR"/>
    <property type="match status" value="1"/>
</dbReference>
<gene>
    <name evidence="6" type="ORF">GCM10010466_14380</name>
</gene>
<dbReference type="InterPro" id="IPR036390">
    <property type="entry name" value="WH_DNA-bd_sf"/>
</dbReference>
<keyword evidence="1" id="KW-0805">Transcription regulation</keyword>